<organism evidence="20 21">
    <name type="scientific">Petrolisthes cinctipes</name>
    <name type="common">Flat porcelain crab</name>
    <dbReference type="NCBI Taxonomy" id="88211"/>
    <lineage>
        <taxon>Eukaryota</taxon>
        <taxon>Metazoa</taxon>
        <taxon>Ecdysozoa</taxon>
        <taxon>Arthropoda</taxon>
        <taxon>Crustacea</taxon>
        <taxon>Multicrustacea</taxon>
        <taxon>Malacostraca</taxon>
        <taxon>Eumalacostraca</taxon>
        <taxon>Eucarida</taxon>
        <taxon>Decapoda</taxon>
        <taxon>Pleocyemata</taxon>
        <taxon>Anomura</taxon>
        <taxon>Galatheoidea</taxon>
        <taxon>Porcellanidae</taxon>
        <taxon>Petrolisthes</taxon>
    </lineage>
</organism>
<evidence type="ECO:0000259" key="19">
    <source>
        <dbReference type="PROSITE" id="PS50853"/>
    </source>
</evidence>
<comment type="caution">
    <text evidence="20">The sequence shown here is derived from an EMBL/GenBank/DDBJ whole genome shotgun (WGS) entry which is preliminary data.</text>
</comment>
<dbReference type="GO" id="GO:0032006">
    <property type="term" value="P:regulation of TOR signaling"/>
    <property type="evidence" value="ECO:0007669"/>
    <property type="project" value="TreeGrafter"/>
</dbReference>
<dbReference type="SMART" id="SM00219">
    <property type="entry name" value="TyrKc"/>
    <property type="match status" value="1"/>
</dbReference>
<feature type="compositionally biased region" description="Polar residues" evidence="17">
    <location>
        <begin position="2440"/>
        <end position="2463"/>
    </location>
</feature>
<dbReference type="SUPFAM" id="SSF63825">
    <property type="entry name" value="YWTD domain"/>
    <property type="match status" value="2"/>
</dbReference>
<dbReference type="GO" id="GO:0007169">
    <property type="term" value="P:cell surface receptor protein tyrosine kinase signaling pathway"/>
    <property type="evidence" value="ECO:0007669"/>
    <property type="project" value="InterPro"/>
</dbReference>
<dbReference type="Pfam" id="PF00041">
    <property type="entry name" value="fn3"/>
    <property type="match status" value="5"/>
</dbReference>
<dbReference type="SUPFAM" id="SSF49265">
    <property type="entry name" value="Fibronectin type III"/>
    <property type="match status" value="5"/>
</dbReference>
<dbReference type="InterPro" id="IPR013783">
    <property type="entry name" value="Ig-like_fold"/>
</dbReference>
<feature type="compositionally biased region" description="Polar residues" evidence="17">
    <location>
        <begin position="2231"/>
        <end position="2240"/>
    </location>
</feature>
<evidence type="ECO:0000256" key="2">
    <source>
        <dbReference type="ARBA" id="ARBA00022553"/>
    </source>
</evidence>
<dbReference type="SMART" id="SM00060">
    <property type="entry name" value="FN3"/>
    <property type="match status" value="9"/>
</dbReference>
<dbReference type="Gene3D" id="2.60.40.10">
    <property type="entry name" value="Immunoglobulins"/>
    <property type="match status" value="7"/>
</dbReference>
<keyword evidence="10" id="KW-0472">Membrane</keyword>
<comment type="subcellular location">
    <subcellularLocation>
        <location evidence="1">Membrane</location>
        <topology evidence="1">Single-pass membrane protein</topology>
    </subcellularLocation>
</comment>
<dbReference type="GO" id="GO:0005886">
    <property type="term" value="C:plasma membrane"/>
    <property type="evidence" value="ECO:0007669"/>
    <property type="project" value="TreeGrafter"/>
</dbReference>
<feature type="domain" description="Fibronectin type-III" evidence="19">
    <location>
        <begin position="981"/>
        <end position="1091"/>
    </location>
</feature>
<evidence type="ECO:0000256" key="10">
    <source>
        <dbReference type="ARBA" id="ARBA00023136"/>
    </source>
</evidence>
<dbReference type="EC" id="2.7.10.1" evidence="16"/>
<dbReference type="PRINTS" id="PR00014">
    <property type="entry name" value="FNTYPEIII"/>
</dbReference>
<feature type="compositionally biased region" description="Low complexity" evidence="17">
    <location>
        <begin position="2539"/>
        <end position="2551"/>
    </location>
</feature>
<keyword evidence="2 16" id="KW-0597">Phosphoprotein</keyword>
<evidence type="ECO:0000256" key="15">
    <source>
        <dbReference type="PROSITE-ProRule" id="PRU10141"/>
    </source>
</evidence>
<evidence type="ECO:0000256" key="14">
    <source>
        <dbReference type="ARBA" id="ARBA00051243"/>
    </source>
</evidence>
<keyword evidence="9" id="KW-1133">Transmembrane helix</keyword>
<keyword evidence="3" id="KW-0808">Transferase</keyword>
<dbReference type="PROSITE" id="PS50011">
    <property type="entry name" value="PROTEIN_KINASE_DOM"/>
    <property type="match status" value="1"/>
</dbReference>
<evidence type="ECO:0000256" key="16">
    <source>
        <dbReference type="RuleBase" id="RU000312"/>
    </source>
</evidence>
<evidence type="ECO:0000256" key="5">
    <source>
        <dbReference type="ARBA" id="ARBA00022737"/>
    </source>
</evidence>
<evidence type="ECO:0000256" key="9">
    <source>
        <dbReference type="ARBA" id="ARBA00022989"/>
    </source>
</evidence>
<feature type="region of interest" description="Disordered" evidence="17">
    <location>
        <begin position="2320"/>
        <end position="2578"/>
    </location>
</feature>
<dbReference type="CDD" id="cd00063">
    <property type="entry name" value="FN3"/>
    <property type="match status" value="7"/>
</dbReference>
<feature type="domain" description="Protein kinase" evidence="18">
    <location>
        <begin position="1924"/>
        <end position="2191"/>
    </location>
</feature>
<dbReference type="InterPro" id="IPR036116">
    <property type="entry name" value="FN3_sf"/>
</dbReference>
<feature type="region of interest" description="Disordered" evidence="17">
    <location>
        <begin position="2223"/>
        <end position="2305"/>
    </location>
</feature>
<dbReference type="InterPro" id="IPR000033">
    <property type="entry name" value="LDLR_classB_rpt"/>
</dbReference>
<evidence type="ECO:0000256" key="4">
    <source>
        <dbReference type="ARBA" id="ARBA00022692"/>
    </source>
</evidence>
<evidence type="ECO:0000256" key="13">
    <source>
        <dbReference type="ARBA" id="ARBA00023180"/>
    </source>
</evidence>
<evidence type="ECO:0000313" key="21">
    <source>
        <dbReference type="Proteomes" id="UP001286313"/>
    </source>
</evidence>
<comment type="catalytic activity">
    <reaction evidence="14 16">
        <text>L-tyrosyl-[protein] + ATP = O-phospho-L-tyrosyl-[protein] + ADP + H(+)</text>
        <dbReference type="Rhea" id="RHEA:10596"/>
        <dbReference type="Rhea" id="RHEA-COMP:10136"/>
        <dbReference type="Rhea" id="RHEA-COMP:20101"/>
        <dbReference type="ChEBI" id="CHEBI:15378"/>
        <dbReference type="ChEBI" id="CHEBI:30616"/>
        <dbReference type="ChEBI" id="CHEBI:46858"/>
        <dbReference type="ChEBI" id="CHEBI:61978"/>
        <dbReference type="ChEBI" id="CHEBI:456216"/>
        <dbReference type="EC" id="2.7.10.1"/>
    </reaction>
</comment>
<reference evidence="20" key="1">
    <citation type="submission" date="2023-10" db="EMBL/GenBank/DDBJ databases">
        <title>Genome assemblies of two species of porcelain crab, Petrolisthes cinctipes and Petrolisthes manimaculis (Anomura: Porcellanidae).</title>
        <authorList>
            <person name="Angst P."/>
        </authorList>
    </citation>
    <scope>NUCLEOTIDE SEQUENCE</scope>
    <source>
        <strain evidence="20">PB745_01</strain>
        <tissue evidence="20">Gill</tissue>
    </source>
</reference>
<protein>
    <recommendedName>
        <fullName evidence="16">Tyrosine-protein kinase receptor</fullName>
        <ecNumber evidence="16">2.7.10.1</ecNumber>
    </recommendedName>
</protein>
<evidence type="ECO:0000256" key="12">
    <source>
        <dbReference type="ARBA" id="ARBA00023170"/>
    </source>
</evidence>
<dbReference type="Gene3D" id="1.10.510.10">
    <property type="entry name" value="Transferase(Phosphotransferase) domain 1"/>
    <property type="match status" value="1"/>
</dbReference>
<dbReference type="EMBL" id="JAWQEG010003865">
    <property type="protein sequence ID" value="KAK3864123.1"/>
    <property type="molecule type" value="Genomic_DNA"/>
</dbReference>
<feature type="compositionally biased region" description="Acidic residues" evidence="17">
    <location>
        <begin position="2280"/>
        <end position="2295"/>
    </location>
</feature>
<keyword evidence="12 16" id="KW-0675">Receptor</keyword>
<keyword evidence="11" id="KW-0829">Tyrosine-protein kinase</keyword>
<keyword evidence="7" id="KW-0418">Kinase</keyword>
<dbReference type="PRINTS" id="PR00109">
    <property type="entry name" value="TYRKINASE"/>
</dbReference>
<dbReference type="Pfam" id="PF07714">
    <property type="entry name" value="PK_Tyr_Ser-Thr"/>
    <property type="match status" value="1"/>
</dbReference>
<feature type="domain" description="Fibronectin type-III" evidence="19">
    <location>
        <begin position="1613"/>
        <end position="1713"/>
    </location>
</feature>
<dbReference type="PROSITE" id="PS00107">
    <property type="entry name" value="PROTEIN_KINASE_ATP"/>
    <property type="match status" value="1"/>
</dbReference>
<keyword evidence="8 15" id="KW-0067">ATP-binding</keyword>
<dbReference type="InterPro" id="IPR011009">
    <property type="entry name" value="Kinase-like_dom_sf"/>
</dbReference>
<comment type="similarity">
    <text evidence="16">Belongs to the protein kinase superfamily. Tyr protein kinase family. Insulin receptor subfamily.</text>
</comment>
<dbReference type="InterPro" id="IPR003961">
    <property type="entry name" value="FN3_dom"/>
</dbReference>
<feature type="domain" description="Fibronectin type-III" evidence="19">
    <location>
        <begin position="22"/>
        <end position="123"/>
    </location>
</feature>
<feature type="domain" description="Fibronectin type-III" evidence="19">
    <location>
        <begin position="1717"/>
        <end position="1820"/>
    </location>
</feature>
<gene>
    <name evidence="20" type="ORF">Pcinc_030164</name>
</gene>
<dbReference type="SUPFAM" id="SSF56112">
    <property type="entry name" value="Protein kinase-like (PK-like)"/>
    <property type="match status" value="1"/>
</dbReference>
<feature type="domain" description="Fibronectin type-III" evidence="19">
    <location>
        <begin position="126"/>
        <end position="218"/>
    </location>
</feature>
<evidence type="ECO:0000259" key="18">
    <source>
        <dbReference type="PROSITE" id="PS50011"/>
    </source>
</evidence>
<dbReference type="PANTHER" id="PTHR24416:SF527">
    <property type="entry name" value="PROTO-ONCOGENE TYROSINE-PROTEIN KINASE ROS"/>
    <property type="match status" value="1"/>
</dbReference>
<keyword evidence="5" id="KW-0677">Repeat</keyword>
<dbReference type="InterPro" id="IPR020635">
    <property type="entry name" value="Tyr_kinase_cat_dom"/>
</dbReference>
<keyword evidence="21" id="KW-1185">Reference proteome</keyword>
<evidence type="ECO:0000256" key="1">
    <source>
        <dbReference type="ARBA" id="ARBA00004167"/>
    </source>
</evidence>
<dbReference type="FunFam" id="1.10.510.10:FF:000341">
    <property type="entry name" value="Tyrosine-protein kinase receptor"/>
    <property type="match status" value="1"/>
</dbReference>
<feature type="binding site" evidence="15">
    <location>
        <position position="1958"/>
    </location>
    <ligand>
        <name>ATP</name>
        <dbReference type="ChEBI" id="CHEBI:30616"/>
    </ligand>
</feature>
<evidence type="ECO:0000256" key="8">
    <source>
        <dbReference type="ARBA" id="ARBA00022840"/>
    </source>
</evidence>
<name>A0AAE1EZW2_PETCI</name>
<dbReference type="InterPro" id="IPR002011">
    <property type="entry name" value="Tyr_kinase_rcpt_2_CS"/>
</dbReference>
<proteinExistence type="inferred from homology"/>
<dbReference type="GO" id="GO:0043235">
    <property type="term" value="C:receptor complex"/>
    <property type="evidence" value="ECO:0007669"/>
    <property type="project" value="TreeGrafter"/>
</dbReference>
<feature type="compositionally biased region" description="Pro residues" evidence="17">
    <location>
        <begin position="2552"/>
        <end position="2568"/>
    </location>
</feature>
<dbReference type="PANTHER" id="PTHR24416">
    <property type="entry name" value="TYROSINE-PROTEIN KINASE RECEPTOR"/>
    <property type="match status" value="1"/>
</dbReference>
<dbReference type="InterPro" id="IPR008266">
    <property type="entry name" value="Tyr_kinase_AS"/>
</dbReference>
<dbReference type="PROSITE" id="PS00239">
    <property type="entry name" value="RECEPTOR_TYR_KIN_II"/>
    <property type="match status" value="1"/>
</dbReference>
<dbReference type="PROSITE" id="PS00109">
    <property type="entry name" value="PROTEIN_KINASE_TYR"/>
    <property type="match status" value="1"/>
</dbReference>
<keyword evidence="6 15" id="KW-0547">Nucleotide-binding</keyword>
<feature type="domain" description="Fibronectin type-III" evidence="19">
    <location>
        <begin position="512"/>
        <end position="607"/>
    </location>
</feature>
<evidence type="ECO:0000313" key="20">
    <source>
        <dbReference type="EMBL" id="KAK3864123.1"/>
    </source>
</evidence>
<dbReference type="InterPro" id="IPR017441">
    <property type="entry name" value="Protein_kinase_ATP_BS"/>
</dbReference>
<feature type="compositionally biased region" description="Low complexity" evidence="17">
    <location>
        <begin position="2464"/>
        <end position="2507"/>
    </location>
</feature>
<accession>A0AAE1EZW2</accession>
<dbReference type="SMART" id="SM00135">
    <property type="entry name" value="LY"/>
    <property type="match status" value="3"/>
</dbReference>
<dbReference type="InterPro" id="IPR011042">
    <property type="entry name" value="6-blade_b-propeller_TolB-like"/>
</dbReference>
<dbReference type="Gene3D" id="2.120.10.30">
    <property type="entry name" value="TolB, C-terminal domain"/>
    <property type="match status" value="2"/>
</dbReference>
<keyword evidence="13" id="KW-0325">Glycoprotein</keyword>
<dbReference type="GO" id="GO:0004714">
    <property type="term" value="F:transmembrane receptor protein tyrosine kinase activity"/>
    <property type="evidence" value="ECO:0007669"/>
    <property type="project" value="UniProtKB-EC"/>
</dbReference>
<evidence type="ECO:0000256" key="7">
    <source>
        <dbReference type="ARBA" id="ARBA00022777"/>
    </source>
</evidence>
<evidence type="ECO:0000256" key="17">
    <source>
        <dbReference type="SAM" id="MobiDB-lite"/>
    </source>
</evidence>
<dbReference type="InterPro" id="IPR001245">
    <property type="entry name" value="Ser-Thr/Tyr_kinase_cat_dom"/>
</dbReference>
<evidence type="ECO:0000256" key="11">
    <source>
        <dbReference type="ARBA" id="ARBA00023137"/>
    </source>
</evidence>
<dbReference type="InterPro" id="IPR050122">
    <property type="entry name" value="RTK"/>
</dbReference>
<dbReference type="Gene3D" id="3.30.200.20">
    <property type="entry name" value="Phosphorylase Kinase, domain 1"/>
    <property type="match status" value="1"/>
</dbReference>
<dbReference type="PROSITE" id="PS50853">
    <property type="entry name" value="FN3"/>
    <property type="match status" value="6"/>
</dbReference>
<dbReference type="Proteomes" id="UP001286313">
    <property type="component" value="Unassembled WGS sequence"/>
</dbReference>
<evidence type="ECO:0000256" key="6">
    <source>
        <dbReference type="ARBA" id="ARBA00022741"/>
    </source>
</evidence>
<dbReference type="GO" id="GO:0005524">
    <property type="term" value="F:ATP binding"/>
    <property type="evidence" value="ECO:0007669"/>
    <property type="project" value="UniProtKB-UniRule"/>
</dbReference>
<evidence type="ECO:0000256" key="3">
    <source>
        <dbReference type="ARBA" id="ARBA00022679"/>
    </source>
</evidence>
<dbReference type="InterPro" id="IPR000719">
    <property type="entry name" value="Prot_kinase_dom"/>
</dbReference>
<keyword evidence="4 16" id="KW-0812">Transmembrane</keyword>
<sequence length="2666" mass="294364">MGCVYAAQDYIRKVKGILKTLEPPLLVGGSVNGSSVGLRWTAAPRDIVSGVRFLVQYRQHHDTLEDWLYYDPHQPLNTTQVVVKDLKPYTKYQFRVACLLLPRHPPLMSQESAWISTEASGPPRSPPRGLVAVPLDGSRVEVRWEPPLFPGGDLICYTLYSRDANATHNMRVTINTDKERRYTLADLAANTTYHLNLTSTNHRGEGPGQVVQVTTYPNSPAVDDGEGYLLLTSGHSLLHVGLEFMDTPRRIFNVSKDQIITGMAVHIRLAIIYLSESNGSIIQLLPAKGQRRTLLTHDHIHGIPSDLAIDWLNSHLYYVVRLDSPHDQVWQVWRCGLMGRSPTLIYGQLHYPVRQLSVDPYNGYIWWLSEDQEEPGLHRLPLAPASFSSLTQPRPKPARILATPNLAGLVLDPANFQVLVADRDNNTMLAVSLDGTSVINLRPNTQQAYFSRLHSVVRLNNQFFWTDGNEIYTEELNGDTFYHNSYVVMNGSVGSLVAVHASTQPVPVPLNPPHHLQAVFTRRSASLTWQPPKLPALMGAGAWQEWLYEVHIQESENMIIYRRNISQTSYTATNLRPATFYTVKVSAYSPGGQGPWSQEFRGRTLDDTSQPPQLLWATEKEVLITDLAGTQSTILISQETHATKLHSGRIADLAFYRDVMVMAVMNQSVAVFNRTSSSLDQLPNTEGVLSVAVDWLTQRIFWANPHRQMVGWTSLDGSSQGPLNVETAVREVRVDALHGRLYWTTSHALRSSTLSGRNLKTLHQEGIFSGKQVYGLTVDAVGFRVWWVVRDSDGCYLHSATMSSQKVMKQTPRLLPHTVQVGPMWYLSERLVWLGGDGDVVVSDTSLNSSASLHTAALGVIRFTIILPDLHPTPAGVLAPVVIPGPVAEELVWVEGTWDNFTLTWHPITNMNHGELFYQVVIDDLTRKRAILTAETKVKYESDSSLPPHSPLKVSVRGVSNWGFGPRTLKTLHTPPSLPGPPHRLRTFVMKPTQNSKAILHLRWSAPVRPNGEITGYEVKYWPQVKKKEEDEGEEERGAENSTIVRVDEAATHLEIASLTPDVIYNFMVAAVNTVGKGTFSSMISERVLSHRPVPSLLVVKEAAPIVTLLDADLNLALPLLVDAPKIVWAAPLLNRILNSEEDLTPDEEYSSPLPTLVWMDDNSDIYLLRSGSNGSERILRLAGQGAGMGMDWVGEVVVWGEKEGRFSPAAIKTYDIAGGQTGVKMSNVTVPGRVRKFLVSPMTSQVFLLHEQDGSGGGLQLSITPLSPHSGPPQSFFNQRTSAECNCVKTPQLGGGMTLDTSDSFDPHLYYVASSAVFRADISGCLCEEVFIPANYGFGACTEIAVDSYHLFCHAAANQSLVWVPKSGVVGGDEVHSVPLSSATVLIPTDPATQPLPGFECLVAANYSHAPNLVGSRETAIAIKLTAGITRHSQCGAASLPPLTYVLYYGPVTHNEENSCSSNVTFCQQVRSQNHVITVEGLEPYTRYMFRVAAETVYNTRLGQISFPGPVAIFKTKAKAPESVGQVTAEAVSPEEIDVRFEAVAGQAYEIHWQKGTISFGPLRPPHVNQTQWIKETIKKLVPNTKYDVWVRVYSKDRLVDLDSPKVTVITLPQLPDIKLQRAEARSLLVNWTAPADRSIVRHAFQYIAHGKSMWRSLDLQQTLGGQTHLVNLTNLDPATPYLVRLMVIYDSSYHNYTWPSIPLFNFSTLSETPGEPGQVMRQQVGGAPLGSGLRVWWHEADSHGSPILAYTLQAAPYPSDTPPHMKNHTFTTVYNDSANHWDIQGLMEAPRYIFRVRAVNQIGAGPWGEENVIETVLGPTILSQAHLPTILASTIPPTIFFIALLFTCLFYVVKRTEKRRKKLKAAAHNDTSHHPRSREVELATLRQLPTNNNFVTENNVLYNLSTFPGDDLDLPHVSRHCITLTKFLGSGAFGEVFEGTACELPGMPEVTKVAIKTLRKGATESEKGEFLKEAQLMSHFQHQHILRLLAVCTDHDPFFLILELMEGGDLLSYLRTSRGADSNMTLADLVAMCLDVARGCVYLEEMHYVHRDLAARNCLVSTTDPRSRIVKIGDFGLARDIYKNDYYRKEGEGLLPVRWMAPESLVDGVFTSHSDVWAFGVLLWEILTLGQQPYPARTNLEVLHYVRSGGKLNRPPGCPEELHKLMERCWSFSPESRPTFKACLASLLLLEETISALPALAVHNVHYVSSNDHHGRVNLAYSPDREENVNTTSGQSVVSEHECYPSNSWPGGSMGSVEGQGRDGRGSEGSQEGQNIGEEAEEEEEEEEEEECDSFSGASTLPLTSPLKRHQQYLQLVNEPSPQSPPLSPRQGQDPTDWQRFLVNGVPPLPQDAPSWHQFPGHHHLINGELHSPDEAAQDWQLGHHTDTTTMPRPPPRSAPQSPTKESLLGNMDPLSPVAPHRSSITLPPSPVMEDVTSLPSAQRRPQVTSFSSPSPVRNLTSPLSSRSAGLASPSSPLSLNYSSPTSPRSLTSPSPDSPTSVTFTFPLPTSLSPHHYLKPSNNKALVGPSSPPSSPFPQSSSPGSSSPTSPCPKIPSPTSPFPHNPSPTSTFPTILPDITEEKIKSESPVMNNSYVNMSSDIKQTCPNEDEAINGVTLRQKQENHLSAETENHRLSGVSALSALSGTTSASTIDLDHNPSQSWC</sequence>